<reference evidence="1" key="1">
    <citation type="submission" date="2020-01" db="EMBL/GenBank/DDBJ databases">
        <authorList>
            <person name="Qin S."/>
        </authorList>
    </citation>
    <scope>NUCLEOTIDE SEQUENCE</scope>
    <source>
        <strain evidence="1">CVir17-16-YZ6g</strain>
        <plasmid evidence="1">p17-15-vir-like</plasmid>
    </source>
</reference>
<keyword evidence="1" id="KW-0614">Plasmid</keyword>
<protein>
    <submittedName>
        <fullName evidence="1">Uncharacterized protein</fullName>
    </submittedName>
</protein>
<name>A0A8B0SU66_KLEPN</name>
<sequence length="98" mass="10592">MGISNNRAPGSLISNISNNIQLSQAVDSASVNAGINDEKFTEMSDQKSDAYRISTKKALANDSRYGPDVAAEYPKFIASLPSNIGVNEGTKMTKDFFR</sequence>
<evidence type="ECO:0000313" key="1">
    <source>
        <dbReference type="EMBL" id="QTX14766.1"/>
    </source>
</evidence>
<dbReference type="AlphaFoldDB" id="A0A8B0SU66"/>
<geneLocation type="plasmid" evidence="1">
    <name>p17-15-vir-like</name>
</geneLocation>
<accession>A0A8B0SU66</accession>
<dbReference type="EMBL" id="MN956836">
    <property type="protein sequence ID" value="QTX14766.1"/>
    <property type="molecule type" value="Genomic_DNA"/>
</dbReference>
<proteinExistence type="predicted"/>
<organism evidence="1">
    <name type="scientific">Klebsiella pneumoniae</name>
    <dbReference type="NCBI Taxonomy" id="573"/>
    <lineage>
        <taxon>Bacteria</taxon>
        <taxon>Pseudomonadati</taxon>
        <taxon>Pseudomonadota</taxon>
        <taxon>Gammaproteobacteria</taxon>
        <taxon>Enterobacterales</taxon>
        <taxon>Enterobacteriaceae</taxon>
        <taxon>Klebsiella/Raoultella group</taxon>
        <taxon>Klebsiella</taxon>
        <taxon>Klebsiella pneumoniae complex</taxon>
    </lineage>
</organism>